<feature type="non-terminal residue" evidence="6">
    <location>
        <position position="1"/>
    </location>
</feature>
<evidence type="ECO:0000256" key="2">
    <source>
        <dbReference type="ARBA" id="ARBA00022723"/>
    </source>
</evidence>
<dbReference type="PANTHER" id="PTHR13848">
    <property type="entry name" value="PROTEIN YIPPEE-LIKE CG15309-RELATED"/>
    <property type="match status" value="1"/>
</dbReference>
<feature type="domain" description="Yippee" evidence="5">
    <location>
        <begin position="128"/>
        <end position="225"/>
    </location>
</feature>
<dbReference type="EMBL" id="JADDUC010000067">
    <property type="protein sequence ID" value="KAG0120152.1"/>
    <property type="molecule type" value="Genomic_DNA"/>
</dbReference>
<reference evidence="6" key="1">
    <citation type="submission" date="2020-10" db="EMBL/GenBank/DDBJ databases">
        <title>Feather gene expression reveals the developmental basis of iridescence in African starlings.</title>
        <authorList>
            <person name="Rubenstein D.R."/>
        </authorList>
    </citation>
    <scope>NUCLEOTIDE SEQUENCE</scope>
    <source>
        <strain evidence="6">SS15</strain>
        <tissue evidence="6">Liver</tissue>
    </source>
</reference>
<evidence type="ECO:0000313" key="7">
    <source>
        <dbReference type="EMBL" id="KAI1240505.1"/>
    </source>
</evidence>
<evidence type="ECO:0000256" key="3">
    <source>
        <dbReference type="ARBA" id="ARBA00022833"/>
    </source>
</evidence>
<feature type="region of interest" description="Disordered" evidence="4">
    <location>
        <begin position="29"/>
        <end position="74"/>
    </location>
</feature>
<dbReference type="InterPro" id="IPR004910">
    <property type="entry name" value="Yippee/Mis18/Cereblon"/>
</dbReference>
<sequence>RPGAGRSLGGGEGAGPGLAALIDRRGGATAGRSCAADPERRGCGGRGRHRVRSRRHRRSPAPAPCPRRTGASRGELSRTQPRCWLAFWRCSRLAQQRGTLACWRFGWDFPRGILKMGRIFLDHIGGTRLFSCANCDTILTNRSELISTRFTGATGRAFLFNKVVNLQYSEVQDRVMLTGRHMVRDVSCKNCNSKLGWIYEFATEDSQRYKEGRVILERALVRESEGFEEHVPSDNS</sequence>
<reference evidence="7 8" key="2">
    <citation type="journal article" date="2021" name="J. Hered.">
        <title>Feather Gene Expression Elucidates the Developmental Basis of Plumage Iridescence in African Starlings.</title>
        <authorList>
            <person name="Rubenstein D.R."/>
            <person name="Corvelo A."/>
            <person name="MacManes M.D."/>
            <person name="Maia R."/>
            <person name="Narzisi G."/>
            <person name="Rousaki A."/>
            <person name="Vandenabeele P."/>
            <person name="Shawkey M.D."/>
            <person name="Solomon J."/>
        </authorList>
    </citation>
    <scope>NUCLEOTIDE SEQUENCE [LARGE SCALE GENOMIC DNA]</scope>
    <source>
        <strain evidence="7">SS15</strain>
    </source>
</reference>
<accession>A0A835TV12</accession>
<dbReference type="EMBL" id="JADDUC020000003">
    <property type="protein sequence ID" value="KAI1240505.1"/>
    <property type="molecule type" value="Genomic_DNA"/>
</dbReference>
<dbReference type="OrthoDB" id="6407410at2759"/>
<comment type="similarity">
    <text evidence="1">Belongs to the yippee family.</text>
</comment>
<feature type="compositionally biased region" description="Basic residues" evidence="4">
    <location>
        <begin position="46"/>
        <end position="59"/>
    </location>
</feature>
<dbReference type="GO" id="GO:0046872">
    <property type="term" value="F:metal ion binding"/>
    <property type="evidence" value="ECO:0007669"/>
    <property type="project" value="UniProtKB-KW"/>
</dbReference>
<proteinExistence type="inferred from homology"/>
<reference evidence="7" key="3">
    <citation type="submission" date="2022-01" db="EMBL/GenBank/DDBJ databases">
        <authorList>
            <person name="Rubenstein D.R."/>
        </authorList>
    </citation>
    <scope>NUCLEOTIDE SEQUENCE</scope>
    <source>
        <strain evidence="7">SS15</strain>
        <tissue evidence="7">Liver</tissue>
    </source>
</reference>
<dbReference type="InterPro" id="IPR039058">
    <property type="entry name" value="Yippee_fam"/>
</dbReference>
<keyword evidence="2" id="KW-0479">Metal-binding</keyword>
<evidence type="ECO:0000259" key="5">
    <source>
        <dbReference type="PROSITE" id="PS51792"/>
    </source>
</evidence>
<evidence type="ECO:0000256" key="4">
    <source>
        <dbReference type="SAM" id="MobiDB-lite"/>
    </source>
</evidence>
<name>A0A835TV12_9PASS</name>
<dbReference type="PROSITE" id="PS51792">
    <property type="entry name" value="YIPPEE"/>
    <property type="match status" value="1"/>
</dbReference>
<evidence type="ECO:0000313" key="8">
    <source>
        <dbReference type="Proteomes" id="UP000618051"/>
    </source>
</evidence>
<evidence type="ECO:0000256" key="1">
    <source>
        <dbReference type="ARBA" id="ARBA00005613"/>
    </source>
</evidence>
<organism evidence="6">
    <name type="scientific">Lamprotornis superbus</name>
    <dbReference type="NCBI Taxonomy" id="245042"/>
    <lineage>
        <taxon>Eukaryota</taxon>
        <taxon>Metazoa</taxon>
        <taxon>Chordata</taxon>
        <taxon>Craniata</taxon>
        <taxon>Vertebrata</taxon>
        <taxon>Euteleostomi</taxon>
        <taxon>Archelosauria</taxon>
        <taxon>Archosauria</taxon>
        <taxon>Dinosauria</taxon>
        <taxon>Saurischia</taxon>
        <taxon>Theropoda</taxon>
        <taxon>Coelurosauria</taxon>
        <taxon>Aves</taxon>
        <taxon>Neognathae</taxon>
        <taxon>Neoaves</taxon>
        <taxon>Telluraves</taxon>
        <taxon>Australaves</taxon>
        <taxon>Passeriformes</taxon>
        <taxon>Sturnidae</taxon>
        <taxon>Lamprotornis</taxon>
    </lineage>
</organism>
<evidence type="ECO:0000313" key="6">
    <source>
        <dbReference type="EMBL" id="KAG0120152.1"/>
    </source>
</evidence>
<dbReference type="AlphaFoldDB" id="A0A835TV12"/>
<comment type="caution">
    <text evidence="6">The sequence shown here is derived from an EMBL/GenBank/DDBJ whole genome shotgun (WGS) entry which is preliminary data.</text>
</comment>
<keyword evidence="8" id="KW-1185">Reference proteome</keyword>
<dbReference type="Pfam" id="PF03226">
    <property type="entry name" value="Yippee-Mis18"/>
    <property type="match status" value="1"/>
</dbReference>
<protein>
    <submittedName>
        <fullName evidence="6">Protein yippee-like 5</fullName>
    </submittedName>
</protein>
<keyword evidence="3" id="KW-0862">Zinc</keyword>
<gene>
    <name evidence="7" type="ORF">IHE44_0008929</name>
    <name evidence="6" type="ORF">IHE44_012899</name>
</gene>
<dbReference type="InterPro" id="IPR034751">
    <property type="entry name" value="Yippee"/>
</dbReference>
<dbReference type="Proteomes" id="UP000618051">
    <property type="component" value="Unassembled WGS sequence"/>
</dbReference>